<evidence type="ECO:0000259" key="1">
    <source>
        <dbReference type="SMART" id="SM00418"/>
    </source>
</evidence>
<feature type="domain" description="HTH arsR-type" evidence="1">
    <location>
        <begin position="10"/>
        <end position="104"/>
    </location>
</feature>
<dbReference type="SUPFAM" id="SSF46785">
    <property type="entry name" value="Winged helix' DNA-binding domain"/>
    <property type="match status" value="1"/>
</dbReference>
<dbReference type="InterPro" id="IPR036388">
    <property type="entry name" value="WH-like_DNA-bd_sf"/>
</dbReference>
<accession>A0ABY5DC22</accession>
<dbReference type="CDD" id="cd00090">
    <property type="entry name" value="HTH_ARSR"/>
    <property type="match status" value="1"/>
</dbReference>
<sequence length="172" mass="18847">MSEDDRVDLNGLRTVAHPLRLRLLSLLTGRTMSAAEAARELGETQANVSYHIRRLAKGGLLEFVDEKPVRGGIAKRYTHRPSSGEALGGSDQESFLGLMRVLAQQMSARASGYREGSDFAFTDAHLTIPAEEWPRVRELARELGRVVHEAAERTSDGGTVRVSLTVAAFESE</sequence>
<name>A0ABY5DC22_9ACTN</name>
<reference evidence="2" key="1">
    <citation type="submission" date="2022-06" db="EMBL/GenBank/DDBJ databases">
        <authorList>
            <person name="Ping M."/>
        </authorList>
    </citation>
    <scope>NUCLEOTIDE SEQUENCE</scope>
    <source>
        <strain evidence="2">JCM11759T</strain>
    </source>
</reference>
<dbReference type="SMART" id="SM00418">
    <property type="entry name" value="HTH_ARSR"/>
    <property type="match status" value="1"/>
</dbReference>
<dbReference type="Pfam" id="PF12840">
    <property type="entry name" value="HTH_20"/>
    <property type="match status" value="1"/>
</dbReference>
<evidence type="ECO:0000313" key="3">
    <source>
        <dbReference type="Proteomes" id="UP001055940"/>
    </source>
</evidence>
<dbReference type="Proteomes" id="UP001055940">
    <property type="component" value="Chromosome"/>
</dbReference>
<dbReference type="Gene3D" id="1.10.10.10">
    <property type="entry name" value="Winged helix-like DNA-binding domain superfamily/Winged helix DNA-binding domain"/>
    <property type="match status" value="1"/>
</dbReference>
<dbReference type="EMBL" id="CP099837">
    <property type="protein sequence ID" value="USY20667.1"/>
    <property type="molecule type" value="Genomic_DNA"/>
</dbReference>
<evidence type="ECO:0000313" key="2">
    <source>
        <dbReference type="EMBL" id="USY20667.1"/>
    </source>
</evidence>
<organism evidence="2 3">
    <name type="scientific">Nocardiopsis exhalans</name>
    <dbReference type="NCBI Taxonomy" id="163604"/>
    <lineage>
        <taxon>Bacteria</taxon>
        <taxon>Bacillati</taxon>
        <taxon>Actinomycetota</taxon>
        <taxon>Actinomycetes</taxon>
        <taxon>Streptosporangiales</taxon>
        <taxon>Nocardiopsidaceae</taxon>
        <taxon>Nocardiopsis</taxon>
    </lineage>
</organism>
<dbReference type="InterPro" id="IPR036390">
    <property type="entry name" value="WH_DNA-bd_sf"/>
</dbReference>
<keyword evidence="3" id="KW-1185">Reference proteome</keyword>
<gene>
    <name evidence="2" type="ORF">NE857_03150</name>
</gene>
<dbReference type="RefSeq" id="WP_254419703.1">
    <property type="nucleotide sequence ID" value="NZ_BAAAJB010000017.1"/>
</dbReference>
<protein>
    <submittedName>
        <fullName evidence="2">Helix-turn-helix domain-containing protein</fullName>
    </submittedName>
</protein>
<dbReference type="InterPro" id="IPR001845">
    <property type="entry name" value="HTH_ArsR_DNA-bd_dom"/>
</dbReference>
<dbReference type="InterPro" id="IPR011991">
    <property type="entry name" value="ArsR-like_HTH"/>
</dbReference>
<proteinExistence type="predicted"/>